<organism evidence="7 8">
    <name type="scientific">[Candida] arabinofermentans NRRL YB-2248</name>
    <dbReference type="NCBI Taxonomy" id="983967"/>
    <lineage>
        <taxon>Eukaryota</taxon>
        <taxon>Fungi</taxon>
        <taxon>Dikarya</taxon>
        <taxon>Ascomycota</taxon>
        <taxon>Saccharomycotina</taxon>
        <taxon>Pichiomycetes</taxon>
        <taxon>Pichiales</taxon>
        <taxon>Pichiaceae</taxon>
        <taxon>Ogataea</taxon>
        <taxon>Ogataea/Candida clade</taxon>
    </lineage>
</organism>
<dbReference type="GO" id="GO:0004806">
    <property type="term" value="F:triacylglycerol lipase activity"/>
    <property type="evidence" value="ECO:0007669"/>
    <property type="project" value="InterPro"/>
</dbReference>
<name>A0A1E4SZB3_9ASCO</name>
<dbReference type="STRING" id="983967.A0A1E4SZB3"/>
<keyword evidence="5" id="KW-0472">Membrane</keyword>
<dbReference type="InterPro" id="IPR002641">
    <property type="entry name" value="PNPLA_dom"/>
</dbReference>
<proteinExistence type="predicted"/>
<dbReference type="PANTHER" id="PTHR14226">
    <property type="entry name" value="NEUROPATHY TARGET ESTERASE/SWISS CHEESE D.MELANOGASTER"/>
    <property type="match status" value="1"/>
</dbReference>
<evidence type="ECO:0000313" key="8">
    <source>
        <dbReference type="Proteomes" id="UP000094801"/>
    </source>
</evidence>
<keyword evidence="2" id="KW-0442">Lipid degradation</keyword>
<comment type="caution">
    <text evidence="4">Lacks conserved residue(s) required for the propagation of feature annotation.</text>
</comment>
<dbReference type="GO" id="GO:0006641">
    <property type="term" value="P:triglyceride metabolic process"/>
    <property type="evidence" value="ECO:0007669"/>
    <property type="project" value="UniProtKB-ARBA"/>
</dbReference>
<keyword evidence="5" id="KW-0812">Transmembrane</keyword>
<dbReference type="PANTHER" id="PTHR14226:SF44">
    <property type="entry name" value="TRIACYLGLYCEROL LIPASE 3"/>
    <property type="match status" value="1"/>
</dbReference>
<dbReference type="Proteomes" id="UP000094801">
    <property type="component" value="Unassembled WGS sequence"/>
</dbReference>
<reference evidence="8" key="1">
    <citation type="submission" date="2016-04" db="EMBL/GenBank/DDBJ databases">
        <title>Comparative genomics of biotechnologically important yeasts.</title>
        <authorList>
            <consortium name="DOE Joint Genome Institute"/>
            <person name="Riley R."/>
            <person name="Haridas S."/>
            <person name="Wolfe K.H."/>
            <person name="Lopes M.R."/>
            <person name="Hittinger C.T."/>
            <person name="Goker M."/>
            <person name="Salamov A."/>
            <person name="Wisecaver J."/>
            <person name="Long T.M."/>
            <person name="Aerts A.L."/>
            <person name="Barry K."/>
            <person name="Choi C."/>
            <person name="Clum A."/>
            <person name="Coughlan A.Y."/>
            <person name="Deshpande S."/>
            <person name="Douglass A.P."/>
            <person name="Hanson S.J."/>
            <person name="Klenk H.-P."/>
            <person name="Labutti K."/>
            <person name="Lapidus A."/>
            <person name="Lindquist E."/>
            <person name="Lipzen A."/>
            <person name="Meier-Kolthoff J.P."/>
            <person name="Ohm R.A."/>
            <person name="Otillar R.P."/>
            <person name="Pangilinan J."/>
            <person name="Peng Y."/>
            <person name="Rokas A."/>
            <person name="Rosa C.A."/>
            <person name="Scheuner C."/>
            <person name="Sibirny A.A."/>
            <person name="Slot J.C."/>
            <person name="Stielow J.B."/>
            <person name="Sun H."/>
            <person name="Kurtzman C.P."/>
            <person name="Blackwell M."/>
            <person name="Grigoriev I.V."/>
            <person name="Jeffries T.W."/>
        </authorList>
    </citation>
    <scope>NUCLEOTIDE SEQUENCE [LARGE SCALE GENOMIC DNA]</scope>
    <source>
        <strain evidence="8">NRRL YB-2248</strain>
    </source>
</reference>
<feature type="transmembrane region" description="Helical" evidence="5">
    <location>
        <begin position="197"/>
        <end position="219"/>
    </location>
</feature>
<evidence type="ECO:0000259" key="6">
    <source>
        <dbReference type="PROSITE" id="PS51635"/>
    </source>
</evidence>
<dbReference type="GO" id="GO:0016042">
    <property type="term" value="P:lipid catabolic process"/>
    <property type="evidence" value="ECO:0007669"/>
    <property type="project" value="UniProtKB-KW"/>
</dbReference>
<dbReference type="InterPro" id="IPR050301">
    <property type="entry name" value="NTE"/>
</dbReference>
<evidence type="ECO:0000256" key="4">
    <source>
        <dbReference type="PROSITE-ProRule" id="PRU01161"/>
    </source>
</evidence>
<evidence type="ECO:0000256" key="3">
    <source>
        <dbReference type="ARBA" id="ARBA00023098"/>
    </source>
</evidence>
<keyword evidence="3" id="KW-0443">Lipid metabolism</keyword>
<feature type="transmembrane region" description="Helical" evidence="5">
    <location>
        <begin position="231"/>
        <end position="248"/>
    </location>
</feature>
<dbReference type="AlphaFoldDB" id="A0A1E4SZB3"/>
<evidence type="ECO:0000256" key="1">
    <source>
        <dbReference type="ARBA" id="ARBA00022801"/>
    </source>
</evidence>
<dbReference type="Gene3D" id="3.40.1090.10">
    <property type="entry name" value="Cytosolic phospholipase A2 catalytic domain"/>
    <property type="match status" value="1"/>
</dbReference>
<dbReference type="PROSITE" id="PS51635">
    <property type="entry name" value="PNPLA"/>
    <property type="match status" value="1"/>
</dbReference>
<keyword evidence="8" id="KW-1185">Reference proteome</keyword>
<evidence type="ECO:0000313" key="7">
    <source>
        <dbReference type="EMBL" id="ODV84837.1"/>
    </source>
</evidence>
<evidence type="ECO:0000256" key="5">
    <source>
        <dbReference type="SAM" id="Phobius"/>
    </source>
</evidence>
<evidence type="ECO:0000256" key="2">
    <source>
        <dbReference type="ARBA" id="ARBA00022963"/>
    </source>
</evidence>
<sequence>MARKRLVKACTIVLLYLASLVLNNTPPIIWNVISFIIDILFFWVKKSISIIKYSPIRTLKRSLQACSNYQEWEMITSEIDRLKGYDIWRRNFVSKRYDYKLINERYQDLKRARMANDSFKVMSVLRSGILRNFGGISNKKLYNKSYIGTKVLIEDYIDEVLKCFQYIDNLELHDKNNYELTNFNQMKLDFFHDSRQTLGVTALVLQGGSLFGLCHLGVIKALYMKNLLPRIIAGSAIGALVGALICSLNEFEIEENLIDLVSLLPNSEIDNITEGNVIENVLKKGYSQDMLIFIKYVELKIGNLTFEDAYLKTNRILNILIYPTDHSIPSLLNYISTPNVTILSAIYCSIGNGVLKNDDDVQLYIKTPENKLIVMKNINRHCEYLSPHQANSINVSSKKNFATTSPYTRLTELFNVNHFIVTLARPYLAPLIANDLKHSPTSWSLTNNFQNLMSLEIRHRLDMMEKFGLLFSFLKWLAIDEKTPQSESNEITIVPELRTLMKDFSRIFDVNKYEKNIPYWIQVGERSVWPLYPLLETRCAIEFALDDYYNLHRNK</sequence>
<dbReference type="Pfam" id="PF01734">
    <property type="entry name" value="Patatin"/>
    <property type="match status" value="1"/>
</dbReference>
<keyword evidence="5" id="KW-1133">Transmembrane helix</keyword>
<dbReference type="Pfam" id="PF11815">
    <property type="entry name" value="DUF3336"/>
    <property type="match status" value="1"/>
</dbReference>
<dbReference type="SUPFAM" id="SSF52151">
    <property type="entry name" value="FabD/lysophospholipase-like"/>
    <property type="match status" value="1"/>
</dbReference>
<gene>
    <name evidence="7" type="ORF">CANARDRAFT_200448</name>
</gene>
<keyword evidence="1" id="KW-0378">Hydrolase</keyword>
<protein>
    <recommendedName>
        <fullName evidence="6">PNPLA domain-containing protein</fullName>
    </recommendedName>
</protein>
<feature type="domain" description="PNPLA" evidence="6">
    <location>
        <begin position="203"/>
        <end position="373"/>
    </location>
</feature>
<dbReference type="OrthoDB" id="10049244at2759"/>
<accession>A0A1E4SZB3</accession>
<dbReference type="EMBL" id="KV453855">
    <property type="protein sequence ID" value="ODV84837.1"/>
    <property type="molecule type" value="Genomic_DNA"/>
</dbReference>
<dbReference type="InterPro" id="IPR021771">
    <property type="entry name" value="Triacylglycerol_lipase_N"/>
</dbReference>
<dbReference type="InterPro" id="IPR016035">
    <property type="entry name" value="Acyl_Trfase/lysoPLipase"/>
</dbReference>